<reference evidence="1 2" key="1">
    <citation type="journal article" date="2011" name="J. Bacteriol.">
        <title>Complete Genome Sequence of the Type Strain Pseudomonas stutzeri CGMCC 1.1803.</title>
        <authorList>
            <person name="Chen M."/>
            <person name="Yan Y."/>
            <person name="Zhang W."/>
            <person name="Lu W."/>
            <person name="Wang J."/>
            <person name="Ping S."/>
            <person name="Lin M."/>
        </authorList>
    </citation>
    <scope>NUCLEOTIDE SEQUENCE [LARGE SCALE GENOMIC DNA]</scope>
    <source>
        <strain evidence="2">ATCC 17588 / DSM 5190 / CCUG 11256 / JCM 5965 / LMG 11199 / NCIMB 11358 / Stanier 221</strain>
    </source>
</reference>
<reference evidence="2" key="3">
    <citation type="submission" date="2011-06" db="EMBL/GenBank/DDBJ databases">
        <title>Complete genome sequence of Pseudomonas stutzeri strain CGMCC 1.1803.</title>
        <authorList>
            <person name="Yan Y."/>
            <person name="Chen M."/>
            <person name="Lu W."/>
            <person name="Zhang W."/>
            <person name="Ping S."/>
            <person name="Lin M."/>
        </authorList>
    </citation>
    <scope>NUCLEOTIDE SEQUENCE [LARGE SCALE GENOMIC DNA]</scope>
    <source>
        <strain evidence="2">ATCC 17588 / DSM 5190 / CCUG 11256 / JCM 5965 / LMG 11199 / NCIMB 11358 / Stanier 221</strain>
    </source>
</reference>
<proteinExistence type="predicted"/>
<organism evidence="1 2">
    <name type="scientific">Stutzerimonas stutzeri (strain ATCC 17588 / DSM 5190 / CCUG 11256 / JCM 5965 / LMG 11199 / NBRC 14165 / NCIMB 11358 / Stanier 221)</name>
    <name type="common">Pseudomonas stutzeri</name>
    <dbReference type="NCBI Taxonomy" id="96563"/>
    <lineage>
        <taxon>Bacteria</taxon>
        <taxon>Pseudomonadati</taxon>
        <taxon>Pseudomonadota</taxon>
        <taxon>Gammaproteobacteria</taxon>
        <taxon>Pseudomonadales</taxon>
        <taxon>Pseudomonadaceae</taxon>
        <taxon>Stutzerimonas</taxon>
    </lineage>
</organism>
<dbReference type="KEGG" id="psz:PSTAB_2953"/>
<protein>
    <submittedName>
        <fullName evidence="1">Uncharacterized protein</fullName>
    </submittedName>
</protein>
<dbReference type="Pfam" id="PF11278">
    <property type="entry name" value="DUF3079"/>
    <property type="match status" value="1"/>
</dbReference>
<gene>
    <name evidence="1" type="ordered locus">PSTAB_2953</name>
</gene>
<dbReference type="HOGENOM" id="CLU_3238489_0_0_6"/>
<dbReference type="AlphaFoldDB" id="F8H7I8"/>
<evidence type="ECO:0000313" key="2">
    <source>
        <dbReference type="Proteomes" id="UP000008932"/>
    </source>
</evidence>
<evidence type="ECO:0000313" key="1">
    <source>
        <dbReference type="EMBL" id="AEJ06234.1"/>
    </source>
</evidence>
<dbReference type="Proteomes" id="UP000008932">
    <property type="component" value="Chromosome"/>
</dbReference>
<name>F8H7I8_STUS2</name>
<reference key="2">
    <citation type="submission" date="2011-06" db="EMBL/GenBank/DDBJ databases">
        <title>Complete Genome Sequence of Pseudomonas stutzeri Strain CGMCC 1.1803.</title>
        <authorList>
            <person name="Yan Y."/>
            <person name="Chen M."/>
            <person name="Lu W."/>
            <person name="Zhang W."/>
            <person name="Ping S."/>
            <person name="Lin M."/>
        </authorList>
    </citation>
    <scope>NUCLEOTIDE SEQUENCE</scope>
    <source>
        <strain>ATCC 17588</strain>
    </source>
</reference>
<dbReference type="EMBL" id="CP002881">
    <property type="protein sequence ID" value="AEJ06234.1"/>
    <property type="molecule type" value="Genomic_DNA"/>
</dbReference>
<accession>F8H7I8</accession>
<dbReference type="InterPro" id="IPR021430">
    <property type="entry name" value="DUF3079"/>
</dbReference>
<sequence length="43" mass="4788">MACGNGAGRTQHPAEMFGEDWYLDECWGIDPELIAKTRKESSS</sequence>